<feature type="domain" description="Ankyrin repeat" evidence="10">
    <location>
        <begin position="154"/>
        <end position="416"/>
    </location>
</feature>
<dbReference type="EMBL" id="JAODUO010000297">
    <property type="protein sequence ID" value="KAK2183746.1"/>
    <property type="molecule type" value="Genomic_DNA"/>
</dbReference>
<evidence type="ECO:0000256" key="1">
    <source>
        <dbReference type="ARBA" id="ARBA00004586"/>
    </source>
</evidence>
<dbReference type="PANTHER" id="PTHR12447:SF25">
    <property type="entry name" value="ANKYRIN REPEAT DOMAIN-CONTAINING PROTEIN 13C"/>
    <property type="match status" value="1"/>
</dbReference>
<dbReference type="Gene3D" id="1.25.40.20">
    <property type="entry name" value="Ankyrin repeat-containing domain"/>
    <property type="match status" value="1"/>
</dbReference>
<name>A0AAD9NWH1_RIDPI</name>
<dbReference type="SUPFAM" id="SSF48403">
    <property type="entry name" value="Ankyrin repeat"/>
    <property type="match status" value="1"/>
</dbReference>
<dbReference type="AlphaFoldDB" id="A0AAD9NWH1"/>
<dbReference type="PROSITE" id="PS50297">
    <property type="entry name" value="ANK_REP_REGION"/>
    <property type="match status" value="1"/>
</dbReference>
<dbReference type="GO" id="GO:0006621">
    <property type="term" value="P:protein retention in ER lumen"/>
    <property type="evidence" value="ECO:0007669"/>
    <property type="project" value="TreeGrafter"/>
</dbReference>
<evidence type="ECO:0000256" key="7">
    <source>
        <dbReference type="ARBA" id="ARBA00037107"/>
    </source>
</evidence>
<comment type="function">
    <text evidence="7">Acts as a molecular chaperone for G protein-coupled receptors, regulating their biogenesis and exit from the ER.</text>
</comment>
<organism evidence="11 12">
    <name type="scientific">Ridgeia piscesae</name>
    <name type="common">Tubeworm</name>
    <dbReference type="NCBI Taxonomy" id="27915"/>
    <lineage>
        <taxon>Eukaryota</taxon>
        <taxon>Metazoa</taxon>
        <taxon>Spiralia</taxon>
        <taxon>Lophotrochozoa</taxon>
        <taxon>Annelida</taxon>
        <taxon>Polychaeta</taxon>
        <taxon>Sedentaria</taxon>
        <taxon>Canalipalpata</taxon>
        <taxon>Sabellida</taxon>
        <taxon>Siboglinidae</taxon>
        <taxon>Ridgeia</taxon>
    </lineage>
</organism>
<accession>A0AAD9NWH1</accession>
<evidence type="ECO:0000256" key="2">
    <source>
        <dbReference type="ARBA" id="ARBA00022737"/>
    </source>
</evidence>
<keyword evidence="4 8" id="KW-0040">ANK repeat</keyword>
<feature type="compositionally biased region" description="Basic and acidic residues" evidence="9">
    <location>
        <begin position="298"/>
        <end position="313"/>
    </location>
</feature>
<comment type="caution">
    <text evidence="11">The sequence shown here is derived from an EMBL/GenBank/DDBJ whole genome shotgun (WGS) entry which is preliminary data.</text>
</comment>
<keyword evidence="6" id="KW-0143">Chaperone</keyword>
<evidence type="ECO:0000256" key="9">
    <source>
        <dbReference type="SAM" id="MobiDB-lite"/>
    </source>
</evidence>
<keyword evidence="3" id="KW-0256">Endoplasmic reticulum</keyword>
<evidence type="ECO:0000256" key="8">
    <source>
        <dbReference type="PROSITE-ProRule" id="PRU00023"/>
    </source>
</evidence>
<evidence type="ECO:0000256" key="4">
    <source>
        <dbReference type="ARBA" id="ARBA00023043"/>
    </source>
</evidence>
<dbReference type="GO" id="GO:0005789">
    <property type="term" value="C:endoplasmic reticulum membrane"/>
    <property type="evidence" value="ECO:0007669"/>
    <property type="project" value="UniProtKB-SubCell"/>
</dbReference>
<dbReference type="FunFam" id="1.25.40.20:FF:000302">
    <property type="entry name" value="Ankyrin repeat containing protein"/>
    <property type="match status" value="1"/>
</dbReference>
<sequence length="435" mass="50067">MAGEAIQEYPMHECVFRGDKKELSRLLRTHDVTQKDKHGNTPLHLAVMLGHNDCVQLLLAHGAPVKSKNALGWTPLAEAISLGDRQTIVTLLRRLKQQSRELLEKRRPALMKALSDLGDFYLELHWDFHSWVPLVSRMLPSDICRIHKRGCCLRMDTTLMDFTDMKWERGDITFLFNGNAKPSNSLTVLDNKMKVYHRIRNQETETEIEDEVDILMSSDIVAAQMPTKNITFTRAQSGWLFKADKTDKVGNFTADYYIVHGLTLESRKRREHLSDEDLRKNKAIMENFTKGYLSENTEPERRPSLPPPDRSDASWEDYINSPPAEAPHLGRPVQNKENTKTFKAMIATSEDFPMTVEALMDMLEVIGPFKQFSKLRTFMQSKLPPGFPIKIEIPVFPTVTAKLTFHEFAWKEDLEESLFETPSDYVEDPTRFPDL</sequence>
<evidence type="ECO:0000256" key="6">
    <source>
        <dbReference type="ARBA" id="ARBA00023186"/>
    </source>
</evidence>
<dbReference type="InterPro" id="IPR036770">
    <property type="entry name" value="Ankyrin_rpt-contain_sf"/>
</dbReference>
<dbReference type="Pfam" id="PF12796">
    <property type="entry name" value="Ank_2"/>
    <property type="match status" value="1"/>
</dbReference>
<dbReference type="Proteomes" id="UP001209878">
    <property type="component" value="Unassembled WGS sequence"/>
</dbReference>
<feature type="region of interest" description="Disordered" evidence="9">
    <location>
        <begin position="289"/>
        <end position="333"/>
    </location>
</feature>
<keyword evidence="12" id="KW-1185">Reference proteome</keyword>
<evidence type="ECO:0000313" key="11">
    <source>
        <dbReference type="EMBL" id="KAK2183746.1"/>
    </source>
</evidence>
<keyword evidence="2" id="KW-0677">Repeat</keyword>
<dbReference type="InterPro" id="IPR002110">
    <property type="entry name" value="Ankyrin_rpt"/>
</dbReference>
<evidence type="ECO:0000259" key="10">
    <source>
        <dbReference type="Pfam" id="PF11904"/>
    </source>
</evidence>
<proteinExistence type="predicted"/>
<dbReference type="SMART" id="SM00248">
    <property type="entry name" value="ANK"/>
    <property type="match status" value="2"/>
</dbReference>
<evidence type="ECO:0000256" key="5">
    <source>
        <dbReference type="ARBA" id="ARBA00023136"/>
    </source>
</evidence>
<dbReference type="Pfam" id="PF11904">
    <property type="entry name" value="ANKRD13_C"/>
    <property type="match status" value="1"/>
</dbReference>
<dbReference type="PANTHER" id="PTHR12447">
    <property type="entry name" value="ANKYRIN REPEAT DOMAIN-CONTAINING PROTEIN 13"/>
    <property type="match status" value="1"/>
</dbReference>
<feature type="repeat" description="ANK" evidence="8">
    <location>
        <begin position="38"/>
        <end position="70"/>
    </location>
</feature>
<comment type="subcellular location">
    <subcellularLocation>
        <location evidence="1">Endoplasmic reticulum membrane</location>
    </subcellularLocation>
</comment>
<gene>
    <name evidence="11" type="ORF">NP493_297g02004</name>
</gene>
<protein>
    <recommendedName>
        <fullName evidence="10">Ankyrin repeat domain-containing protein</fullName>
    </recommendedName>
</protein>
<keyword evidence="5" id="KW-0472">Membrane</keyword>
<dbReference type="GO" id="GO:0005102">
    <property type="term" value="F:signaling receptor binding"/>
    <property type="evidence" value="ECO:0007669"/>
    <property type="project" value="TreeGrafter"/>
</dbReference>
<dbReference type="InterPro" id="IPR021832">
    <property type="entry name" value="ANKRD13"/>
</dbReference>
<evidence type="ECO:0000313" key="12">
    <source>
        <dbReference type="Proteomes" id="UP001209878"/>
    </source>
</evidence>
<dbReference type="PROSITE" id="PS50088">
    <property type="entry name" value="ANK_REPEAT"/>
    <property type="match status" value="1"/>
</dbReference>
<reference evidence="11" key="1">
    <citation type="journal article" date="2023" name="Mol. Biol. Evol.">
        <title>Third-Generation Sequencing Reveals the Adaptive Role of the Epigenome in Three Deep-Sea Polychaetes.</title>
        <authorList>
            <person name="Perez M."/>
            <person name="Aroh O."/>
            <person name="Sun Y."/>
            <person name="Lan Y."/>
            <person name="Juniper S.K."/>
            <person name="Young C.R."/>
            <person name="Angers B."/>
            <person name="Qian P.Y."/>
        </authorList>
    </citation>
    <scope>NUCLEOTIDE SEQUENCE</scope>
    <source>
        <strain evidence="11">R07B-5</strain>
    </source>
</reference>
<dbReference type="InterPro" id="IPR055285">
    <property type="entry name" value="ANKRD13_C"/>
</dbReference>
<evidence type="ECO:0000256" key="3">
    <source>
        <dbReference type="ARBA" id="ARBA00022824"/>
    </source>
</evidence>